<reference evidence="2" key="1">
    <citation type="journal article" date="2013" name="Nature">
        <title>Pan genome of the phytoplankton Emiliania underpins its global distribution.</title>
        <authorList>
            <person name="Read B.A."/>
            <person name="Kegel J."/>
            <person name="Klute M.J."/>
            <person name="Kuo A."/>
            <person name="Lefebvre S.C."/>
            <person name="Maumus F."/>
            <person name="Mayer C."/>
            <person name="Miller J."/>
            <person name="Monier A."/>
            <person name="Salamov A."/>
            <person name="Young J."/>
            <person name="Aguilar M."/>
            <person name="Claverie J.M."/>
            <person name="Frickenhaus S."/>
            <person name="Gonzalez K."/>
            <person name="Herman E.K."/>
            <person name="Lin Y.C."/>
            <person name="Napier J."/>
            <person name="Ogata H."/>
            <person name="Sarno A.F."/>
            <person name="Shmutz J."/>
            <person name="Schroeder D."/>
            <person name="de Vargas C."/>
            <person name="Verret F."/>
            <person name="von Dassow P."/>
            <person name="Valentin K."/>
            <person name="Van de Peer Y."/>
            <person name="Wheeler G."/>
            <person name="Dacks J.B."/>
            <person name="Delwiche C.F."/>
            <person name="Dyhrman S.T."/>
            <person name="Glockner G."/>
            <person name="John U."/>
            <person name="Richards T."/>
            <person name="Worden A.Z."/>
            <person name="Zhang X."/>
            <person name="Grigoriev I.V."/>
            <person name="Allen A.E."/>
            <person name="Bidle K."/>
            <person name="Borodovsky M."/>
            <person name="Bowler C."/>
            <person name="Brownlee C."/>
            <person name="Cock J.M."/>
            <person name="Elias M."/>
            <person name="Gladyshev V.N."/>
            <person name="Groth M."/>
            <person name="Guda C."/>
            <person name="Hadaegh A."/>
            <person name="Iglesias-Rodriguez M.D."/>
            <person name="Jenkins J."/>
            <person name="Jones B.M."/>
            <person name="Lawson T."/>
            <person name="Leese F."/>
            <person name="Lindquist E."/>
            <person name="Lobanov A."/>
            <person name="Lomsadze A."/>
            <person name="Malik S.B."/>
            <person name="Marsh M.E."/>
            <person name="Mackinder L."/>
            <person name="Mock T."/>
            <person name="Mueller-Roeber B."/>
            <person name="Pagarete A."/>
            <person name="Parker M."/>
            <person name="Probert I."/>
            <person name="Quesneville H."/>
            <person name="Raines C."/>
            <person name="Rensing S.A."/>
            <person name="Riano-Pachon D.M."/>
            <person name="Richier S."/>
            <person name="Rokitta S."/>
            <person name="Shiraiwa Y."/>
            <person name="Soanes D.M."/>
            <person name="van der Giezen M."/>
            <person name="Wahlund T.M."/>
            <person name="Williams B."/>
            <person name="Wilson W."/>
            <person name="Wolfe G."/>
            <person name="Wurch L.L."/>
        </authorList>
    </citation>
    <scope>NUCLEOTIDE SEQUENCE</scope>
</reference>
<proteinExistence type="predicted"/>
<name>A0A0D3KRX5_EMIH1</name>
<protein>
    <submittedName>
        <fullName evidence="1">Uncharacterized protein</fullName>
    </submittedName>
</protein>
<dbReference type="GeneID" id="17283780"/>
<evidence type="ECO:0000313" key="1">
    <source>
        <dbReference type="EnsemblProtists" id="EOD38510"/>
    </source>
</evidence>
<dbReference type="Proteomes" id="UP000013827">
    <property type="component" value="Unassembled WGS sequence"/>
</dbReference>
<accession>A0A0D3KRX5</accession>
<dbReference type="PaxDb" id="2903-EOD38510"/>
<dbReference type="EnsemblProtists" id="EOD38510">
    <property type="protein sequence ID" value="EOD38510"/>
    <property type="gene ID" value="EMIHUDRAFT_224642"/>
</dbReference>
<dbReference type="AlphaFoldDB" id="A0A0D3KRX5"/>
<keyword evidence="2" id="KW-1185">Reference proteome</keyword>
<sequence length="206" mass="22430">MRGGCRRLVWLEAYAAPPKPYSLLPIQRLAFGASRGGAPTAARPWLRIHLTRFLLNGYPCLLCPCVVCFKFLQPKVIEGKKIDCALADPHLPRLLGGAPQLFTTNLDATPIICAPICCLASPANSSLVISSAAARSNQCRVEMKLRDDARGLHAQGEAHELPHGKRLLGMRRLTPVGIPFLQASHISTDDRVFGRGEDVLVRFGTS</sequence>
<reference evidence="1" key="2">
    <citation type="submission" date="2024-10" db="UniProtKB">
        <authorList>
            <consortium name="EnsemblProtists"/>
        </authorList>
    </citation>
    <scope>IDENTIFICATION</scope>
</reference>
<dbReference type="RefSeq" id="XP_005790939.1">
    <property type="nucleotide sequence ID" value="XM_005790882.1"/>
</dbReference>
<organism evidence="1 2">
    <name type="scientific">Emiliania huxleyi (strain CCMP1516)</name>
    <dbReference type="NCBI Taxonomy" id="280463"/>
    <lineage>
        <taxon>Eukaryota</taxon>
        <taxon>Haptista</taxon>
        <taxon>Haptophyta</taxon>
        <taxon>Prymnesiophyceae</taxon>
        <taxon>Isochrysidales</taxon>
        <taxon>Noelaerhabdaceae</taxon>
        <taxon>Emiliania</taxon>
    </lineage>
</organism>
<dbReference type="KEGG" id="ehx:EMIHUDRAFT_224642"/>
<dbReference type="HOGENOM" id="CLU_1334054_0_0_1"/>
<evidence type="ECO:0000313" key="2">
    <source>
        <dbReference type="Proteomes" id="UP000013827"/>
    </source>
</evidence>